<keyword evidence="1" id="KW-0175">Coiled coil</keyword>
<name>A0AAW0CWM2_9AGAR</name>
<dbReference type="AlphaFoldDB" id="A0AAW0CWM2"/>
<sequence>MTPLDEALQECITEIDGYGRELKRLQDTVRQMKKRKEYLSDIANRLKEMLKPSIRRLPPEILLHVFYIAWEDAQRTQVDGVVDNRKLG</sequence>
<dbReference type="EMBL" id="JAYKXP010000029">
    <property type="protein sequence ID" value="KAK7043097.1"/>
    <property type="molecule type" value="Genomic_DNA"/>
</dbReference>
<evidence type="ECO:0000256" key="1">
    <source>
        <dbReference type="SAM" id="Coils"/>
    </source>
</evidence>
<evidence type="ECO:0000313" key="2">
    <source>
        <dbReference type="EMBL" id="KAK7043097.1"/>
    </source>
</evidence>
<proteinExistence type="predicted"/>
<comment type="caution">
    <text evidence="2">The sequence shown here is derived from an EMBL/GenBank/DDBJ whole genome shotgun (WGS) entry which is preliminary data.</text>
</comment>
<dbReference type="Proteomes" id="UP001383192">
    <property type="component" value="Unassembled WGS sequence"/>
</dbReference>
<reference evidence="2 3" key="1">
    <citation type="submission" date="2024-01" db="EMBL/GenBank/DDBJ databases">
        <title>A draft genome for a cacao thread blight-causing isolate of Paramarasmius palmivorus.</title>
        <authorList>
            <person name="Baruah I.K."/>
            <person name="Bukari Y."/>
            <person name="Amoako-Attah I."/>
            <person name="Meinhardt L.W."/>
            <person name="Bailey B.A."/>
            <person name="Cohen S.P."/>
        </authorList>
    </citation>
    <scope>NUCLEOTIDE SEQUENCE [LARGE SCALE GENOMIC DNA]</scope>
    <source>
        <strain evidence="2 3">GH-12</strain>
    </source>
</reference>
<organism evidence="2 3">
    <name type="scientific">Paramarasmius palmivorus</name>
    <dbReference type="NCBI Taxonomy" id="297713"/>
    <lineage>
        <taxon>Eukaryota</taxon>
        <taxon>Fungi</taxon>
        <taxon>Dikarya</taxon>
        <taxon>Basidiomycota</taxon>
        <taxon>Agaricomycotina</taxon>
        <taxon>Agaricomycetes</taxon>
        <taxon>Agaricomycetidae</taxon>
        <taxon>Agaricales</taxon>
        <taxon>Marasmiineae</taxon>
        <taxon>Marasmiaceae</taxon>
        <taxon>Paramarasmius</taxon>
    </lineage>
</organism>
<feature type="coiled-coil region" evidence="1">
    <location>
        <begin position="8"/>
        <end position="42"/>
    </location>
</feature>
<protein>
    <submittedName>
        <fullName evidence="2">Uncharacterized protein</fullName>
    </submittedName>
</protein>
<gene>
    <name evidence="2" type="ORF">VNI00_008451</name>
</gene>
<evidence type="ECO:0000313" key="3">
    <source>
        <dbReference type="Proteomes" id="UP001383192"/>
    </source>
</evidence>
<keyword evidence="3" id="KW-1185">Reference proteome</keyword>
<accession>A0AAW0CWM2</accession>